<proteinExistence type="predicted"/>
<evidence type="ECO:0000313" key="1">
    <source>
        <dbReference type="EMBL" id="KAK1674559.1"/>
    </source>
</evidence>
<protein>
    <submittedName>
        <fullName evidence="1">Uncharacterized protein</fullName>
    </submittedName>
</protein>
<sequence>MYGALSLLLGVATSMHQSTKSPLAGGVQRLSSLPALDTDCWPVAWAALRWERPLYRRRNRYLQWAQSPPGCSGQDATLAQSVWGIVVLAVAKPKGEKEQQSLATSNPRDTTGIWPRVRSCDGIGFALRSQCSP</sequence>
<dbReference type="GeneID" id="85457019"/>
<dbReference type="AlphaFoldDB" id="A0AAJ0EWU0"/>
<dbReference type="Proteomes" id="UP001224890">
    <property type="component" value="Unassembled WGS sequence"/>
</dbReference>
<evidence type="ECO:0000313" key="2">
    <source>
        <dbReference type="Proteomes" id="UP001224890"/>
    </source>
</evidence>
<organism evidence="1 2">
    <name type="scientific">Colletotrichum godetiae</name>
    <dbReference type="NCBI Taxonomy" id="1209918"/>
    <lineage>
        <taxon>Eukaryota</taxon>
        <taxon>Fungi</taxon>
        <taxon>Dikarya</taxon>
        <taxon>Ascomycota</taxon>
        <taxon>Pezizomycotina</taxon>
        <taxon>Sordariomycetes</taxon>
        <taxon>Hypocreomycetidae</taxon>
        <taxon>Glomerellales</taxon>
        <taxon>Glomerellaceae</taxon>
        <taxon>Colletotrichum</taxon>
        <taxon>Colletotrichum acutatum species complex</taxon>
    </lineage>
</organism>
<dbReference type="EMBL" id="JAHMHR010000025">
    <property type="protein sequence ID" value="KAK1674559.1"/>
    <property type="molecule type" value="Genomic_DNA"/>
</dbReference>
<comment type="caution">
    <text evidence="1">The sequence shown here is derived from an EMBL/GenBank/DDBJ whole genome shotgun (WGS) entry which is preliminary data.</text>
</comment>
<gene>
    <name evidence="1" type="ORF">BDP55DRAFT_633001</name>
</gene>
<name>A0AAJ0EWU0_9PEZI</name>
<keyword evidence="2" id="KW-1185">Reference proteome</keyword>
<dbReference type="RefSeq" id="XP_060428562.1">
    <property type="nucleotide sequence ID" value="XM_060572493.1"/>
</dbReference>
<accession>A0AAJ0EWU0</accession>
<reference evidence="1" key="1">
    <citation type="submission" date="2021-06" db="EMBL/GenBank/DDBJ databases">
        <title>Comparative genomics, transcriptomics and evolutionary studies reveal genomic signatures of adaptation to plant cell wall in hemibiotrophic fungi.</title>
        <authorList>
            <consortium name="DOE Joint Genome Institute"/>
            <person name="Baroncelli R."/>
            <person name="Diaz J.F."/>
            <person name="Benocci T."/>
            <person name="Peng M."/>
            <person name="Battaglia E."/>
            <person name="Haridas S."/>
            <person name="Andreopoulos W."/>
            <person name="Labutti K."/>
            <person name="Pangilinan J."/>
            <person name="Floch G.L."/>
            <person name="Makela M.R."/>
            <person name="Henrissat B."/>
            <person name="Grigoriev I.V."/>
            <person name="Crouch J.A."/>
            <person name="De Vries R.P."/>
            <person name="Sukno S.A."/>
            <person name="Thon M.R."/>
        </authorList>
    </citation>
    <scope>NUCLEOTIDE SEQUENCE</scope>
    <source>
        <strain evidence="1">CBS 193.32</strain>
    </source>
</reference>